<evidence type="ECO:0000313" key="5">
    <source>
        <dbReference type="Proteomes" id="UP000318661"/>
    </source>
</evidence>
<feature type="transmembrane region" description="Helical" evidence="3">
    <location>
        <begin position="266"/>
        <end position="284"/>
    </location>
</feature>
<dbReference type="Gene3D" id="3.40.640.10">
    <property type="entry name" value="Type I PLP-dependent aspartate aminotransferase-like (Major domain)"/>
    <property type="match status" value="1"/>
</dbReference>
<dbReference type="GO" id="GO:0030170">
    <property type="term" value="F:pyridoxal phosphate binding"/>
    <property type="evidence" value="ECO:0007669"/>
    <property type="project" value="TreeGrafter"/>
</dbReference>
<dbReference type="EMBL" id="VBAJ01000038">
    <property type="protein sequence ID" value="TMJ09795.1"/>
    <property type="molecule type" value="Genomic_DNA"/>
</dbReference>
<evidence type="ECO:0000256" key="3">
    <source>
        <dbReference type="SAM" id="Phobius"/>
    </source>
</evidence>
<reference evidence="4 5" key="1">
    <citation type="journal article" date="2019" name="Nat. Microbiol.">
        <title>Mediterranean grassland soil C-N compound turnover is dependent on rainfall and depth, and is mediated by genomically divergent microorganisms.</title>
        <authorList>
            <person name="Diamond S."/>
            <person name="Andeer P.F."/>
            <person name="Li Z."/>
            <person name="Crits-Christoph A."/>
            <person name="Burstein D."/>
            <person name="Anantharaman K."/>
            <person name="Lane K.R."/>
            <person name="Thomas B.C."/>
            <person name="Pan C."/>
            <person name="Northen T.R."/>
            <person name="Banfield J.F."/>
        </authorList>
    </citation>
    <scope>NUCLEOTIDE SEQUENCE [LARGE SCALE GENOMIC DNA]</scope>
    <source>
        <strain evidence="4">NP_2</strain>
    </source>
</reference>
<dbReference type="GO" id="GO:0008483">
    <property type="term" value="F:transaminase activity"/>
    <property type="evidence" value="ECO:0007669"/>
    <property type="project" value="UniProtKB-KW"/>
</dbReference>
<dbReference type="PANTHER" id="PTHR30244:SF34">
    <property type="entry name" value="DTDP-4-AMINO-4,6-DIDEOXYGALACTOSE TRANSAMINASE"/>
    <property type="match status" value="1"/>
</dbReference>
<dbReference type="Gene3D" id="3.90.1150.10">
    <property type="entry name" value="Aspartate Aminotransferase, domain 1"/>
    <property type="match status" value="1"/>
</dbReference>
<keyword evidence="3" id="KW-1133">Transmembrane helix</keyword>
<dbReference type="Proteomes" id="UP000318661">
    <property type="component" value="Unassembled WGS sequence"/>
</dbReference>
<organism evidence="4 5">
    <name type="scientific">Candidatus Segetimicrobium genomatis</name>
    <dbReference type="NCBI Taxonomy" id="2569760"/>
    <lineage>
        <taxon>Bacteria</taxon>
        <taxon>Bacillati</taxon>
        <taxon>Candidatus Sysuimicrobiota</taxon>
        <taxon>Candidatus Sysuimicrobiia</taxon>
        <taxon>Candidatus Sysuimicrobiales</taxon>
        <taxon>Candidatus Segetimicrobiaceae</taxon>
        <taxon>Candidatus Segetimicrobium</taxon>
    </lineage>
</organism>
<keyword evidence="3" id="KW-0812">Transmembrane</keyword>
<evidence type="ECO:0000313" key="4">
    <source>
        <dbReference type="EMBL" id="TMJ09795.1"/>
    </source>
</evidence>
<dbReference type="Pfam" id="PF01041">
    <property type="entry name" value="DegT_DnrJ_EryC1"/>
    <property type="match status" value="1"/>
</dbReference>
<evidence type="ECO:0000256" key="1">
    <source>
        <dbReference type="RuleBase" id="RU004508"/>
    </source>
</evidence>
<dbReference type="InterPro" id="IPR015424">
    <property type="entry name" value="PyrdxlP-dep_Trfase"/>
</dbReference>
<protein>
    <submittedName>
        <fullName evidence="4">Aminotransferase class I/II-fold pyridoxal phosphate-dependent enzyme</fullName>
    </submittedName>
</protein>
<proteinExistence type="inferred from homology"/>
<dbReference type="InterPro" id="IPR015421">
    <property type="entry name" value="PyrdxlP-dep_Trfase_major"/>
</dbReference>
<gene>
    <name evidence="4" type="ORF">E6G99_02205</name>
</gene>
<keyword evidence="1" id="KW-0663">Pyridoxal phosphate</keyword>
<feature type="transmembrane region" description="Helical" evidence="3">
    <location>
        <begin position="234"/>
        <end position="254"/>
    </location>
</feature>
<accession>A0A537LP74</accession>
<name>A0A537LP74_9BACT</name>
<dbReference type="PANTHER" id="PTHR30244">
    <property type="entry name" value="TRANSAMINASE"/>
    <property type="match status" value="1"/>
</dbReference>
<keyword evidence="4" id="KW-0032">Aminotransferase</keyword>
<dbReference type="GO" id="GO:0000271">
    <property type="term" value="P:polysaccharide biosynthetic process"/>
    <property type="evidence" value="ECO:0007669"/>
    <property type="project" value="TreeGrafter"/>
</dbReference>
<dbReference type="InterPro" id="IPR015422">
    <property type="entry name" value="PyrdxlP-dep_Trfase_small"/>
</dbReference>
<keyword evidence="3" id="KW-0472">Membrane</keyword>
<dbReference type="SUPFAM" id="SSF53383">
    <property type="entry name" value="PLP-dependent transferases"/>
    <property type="match status" value="1"/>
</dbReference>
<keyword evidence="4" id="KW-0808">Transferase</keyword>
<dbReference type="InterPro" id="IPR000653">
    <property type="entry name" value="DegT/StrS_aminotransferase"/>
</dbReference>
<comment type="similarity">
    <text evidence="1">Belongs to the DegT/DnrJ/EryC1 family.</text>
</comment>
<feature type="compositionally biased region" description="Basic and acidic residues" evidence="2">
    <location>
        <begin position="58"/>
        <end position="73"/>
    </location>
</feature>
<dbReference type="AlphaFoldDB" id="A0A537LP74"/>
<comment type="caution">
    <text evidence="4">The sequence shown here is derived from an EMBL/GenBank/DDBJ whole genome shotgun (WGS) entry which is preliminary data.</text>
</comment>
<evidence type="ECO:0000256" key="2">
    <source>
        <dbReference type="SAM" id="MobiDB-lite"/>
    </source>
</evidence>
<sequence length="583" mass="63276">MTARNSSDPTVDHRCLPTTHPPLKATGLRLSVCTPHPLSLSRSTRPLRGLRSRPPPFRRVERPERAKRVEGLRPARKARQLPSESRAPHNAATEPDFISPARTQSTSVFIQGGAIQVLSGSTPYGRGPLRSTSFGACGEEGRSRLLPGEGIADISRRSIQMAMTDRLAIDGGTPVRRTPLLPGWPGGLLIGEEEKAAVLEVIESQSLFRHYGPRPLHRAASLEKAFAQAMGARHALAVTSGTAALITALAALGIGPGDEVAVPTYTWIATINAVVILGAVPLFVDIDESLNMDASALAAAVTPYTRAVIPVHMRGAPANLAPILETARTHHLSVVEDTAQAVGGRYRGRRLGTWGQFGAYSLQYHKTITTGEGGLVTSSDPVLFERAVRFHDQGSVRMEELDLLIAGDSPLIIGINFRMGELPAAVGLAQLRKMDWIIDSMRANARRIRHAIEDIPGLTFRTLYDEEGETGATVIFFVPTAAQADRFARALAAENLPASVPWWSGQHVYNHFDQIINRRLLSTRKCSWECPHYKGGATLQKGQFPRTDAILQRAVHLDVHPLFTDQDISDITAGIHKVAQAVL</sequence>
<feature type="region of interest" description="Disordered" evidence="2">
    <location>
        <begin position="42"/>
        <end position="100"/>
    </location>
</feature>